<gene>
    <name evidence="1" type="ORF">TDIB3V08_LOCUS6187</name>
</gene>
<evidence type="ECO:0000313" key="1">
    <source>
        <dbReference type="EMBL" id="CAD7199952.1"/>
    </source>
</evidence>
<proteinExistence type="predicted"/>
<organism evidence="1">
    <name type="scientific">Timema douglasi</name>
    <name type="common">Walking stick</name>
    <dbReference type="NCBI Taxonomy" id="61478"/>
    <lineage>
        <taxon>Eukaryota</taxon>
        <taxon>Metazoa</taxon>
        <taxon>Ecdysozoa</taxon>
        <taxon>Arthropoda</taxon>
        <taxon>Hexapoda</taxon>
        <taxon>Insecta</taxon>
        <taxon>Pterygota</taxon>
        <taxon>Neoptera</taxon>
        <taxon>Polyneoptera</taxon>
        <taxon>Phasmatodea</taxon>
        <taxon>Timematodea</taxon>
        <taxon>Timematoidea</taxon>
        <taxon>Timematidae</taxon>
        <taxon>Timema</taxon>
    </lineage>
</organism>
<accession>A0A7R8VP00</accession>
<protein>
    <submittedName>
        <fullName evidence="1">Uncharacterized protein</fullName>
    </submittedName>
</protein>
<dbReference type="EMBL" id="OA567147">
    <property type="protein sequence ID" value="CAD7199952.1"/>
    <property type="molecule type" value="Genomic_DNA"/>
</dbReference>
<dbReference type="AlphaFoldDB" id="A0A7R8VP00"/>
<name>A0A7R8VP00_TIMDO</name>
<sequence>MKNMALHDYRIVAYLDVIDDYFEEEANQVVVIQRRHKEVVWQNIFPMLEIDNRETRGLPMLHLQQILSTLQFYATEGLQEYIDLPVRNPQGEFRRSCASLH</sequence>
<reference evidence="1" key="1">
    <citation type="submission" date="2020-11" db="EMBL/GenBank/DDBJ databases">
        <authorList>
            <person name="Tran Van P."/>
        </authorList>
    </citation>
    <scope>NUCLEOTIDE SEQUENCE</scope>
</reference>